<dbReference type="AlphaFoldDB" id="A0A329TRA2"/>
<evidence type="ECO:0000313" key="2">
    <source>
        <dbReference type="Proteomes" id="UP000251144"/>
    </source>
</evidence>
<evidence type="ECO:0000313" key="1">
    <source>
        <dbReference type="EMBL" id="RAW51835.1"/>
    </source>
</evidence>
<protein>
    <submittedName>
        <fullName evidence="1">Uncharacterized protein</fullName>
    </submittedName>
</protein>
<proteinExistence type="predicted"/>
<dbReference type="RefSeq" id="WP_022257348.1">
    <property type="nucleotide sequence ID" value="NZ_PRLB01000016.1"/>
</dbReference>
<accession>A0A329TRA2</accession>
<gene>
    <name evidence="1" type="ORF">C4N26_13240</name>
</gene>
<sequence>MKNIRQQRADERDKTAQIFTWCMVVAMHQEEGIGATRLERACNEMHEFQQRYKTKILTENRKSATDAMREDLKGICDFEVRLPQTKAPRNRKEEQLRMAQNEGAEIAWLVMAATTHLTFGFGKERLARLKRETLDNYRQYIGWVEQDGEAYAMELLRRCSEQALQEELKVNDMRESKNHILPGGFAETQSADMLRAMEAVSAKMAAERGIKRVPLAVLSQSEVTRRMKSI</sequence>
<reference evidence="1 2" key="1">
    <citation type="submission" date="2018-02" db="EMBL/GenBank/DDBJ databases">
        <title>Complete genome sequencing of Faecalibacterium prausnitzii strains isolated from the human gut.</title>
        <authorList>
            <person name="Fitzgerald B.C."/>
            <person name="Shkoporov A.N."/>
            <person name="Ross P.R."/>
            <person name="Hill C."/>
        </authorList>
    </citation>
    <scope>NUCLEOTIDE SEQUENCE [LARGE SCALE GENOMIC DNA]</scope>
    <source>
        <strain evidence="1 2">APC942/32-1</strain>
    </source>
</reference>
<dbReference type="EMBL" id="PRLB01000016">
    <property type="protein sequence ID" value="RAW51835.1"/>
    <property type="molecule type" value="Genomic_DNA"/>
</dbReference>
<name>A0A329TRA2_9FIRM</name>
<dbReference type="Proteomes" id="UP000251144">
    <property type="component" value="Unassembled WGS sequence"/>
</dbReference>
<dbReference type="OrthoDB" id="9915583at2"/>
<organism evidence="1 2">
    <name type="scientific">Faecalibacterium prausnitzii</name>
    <dbReference type="NCBI Taxonomy" id="853"/>
    <lineage>
        <taxon>Bacteria</taxon>
        <taxon>Bacillati</taxon>
        <taxon>Bacillota</taxon>
        <taxon>Clostridia</taxon>
        <taxon>Eubacteriales</taxon>
        <taxon>Oscillospiraceae</taxon>
        <taxon>Faecalibacterium</taxon>
    </lineage>
</organism>
<comment type="caution">
    <text evidence="1">The sequence shown here is derived from an EMBL/GenBank/DDBJ whole genome shotgun (WGS) entry which is preliminary data.</text>
</comment>